<accession>A0ABY1QNV4</accession>
<keyword evidence="2" id="KW-1185">Reference proteome</keyword>
<name>A0ABY1QNV4_9BURK</name>
<dbReference type="PANTHER" id="PTHR46660">
    <property type="match status" value="1"/>
</dbReference>
<dbReference type="CDD" id="cd03801">
    <property type="entry name" value="GT4_PimA-like"/>
    <property type="match status" value="1"/>
</dbReference>
<dbReference type="Gene3D" id="3.40.50.2000">
    <property type="entry name" value="Glycogen Phosphorylase B"/>
    <property type="match status" value="2"/>
</dbReference>
<evidence type="ECO:0000313" key="1">
    <source>
        <dbReference type="EMBL" id="SMP75868.1"/>
    </source>
</evidence>
<sequence>MLNKPRILVASPASSASNNGNWQTAYRWGQFLGARYHVGITKQWDRASPAPDALIALHARRSADSIAAYAQTGRPLVVVLTGTDLYRDIRHDDDARRSLQLAHTLVVLQDAGLDELPAALLPKTVVIYQSAPPLPPLPAGDGVFDVMMVGHLRAEKDPLTFMRAAMQARAPGLRFTQVGGALDDSLGRQAEDTAARCPAYRWLGALAHDAARALLRGSRLLAVPSLMEGGANVIAEALASGVPVLASDISGNRGMLGADYAGYFPAGDAAALARLAERAATDPAFEQRLRAQCAARLPLFAPERERAAVLRLMDNALTQHRTTP</sequence>
<dbReference type="Proteomes" id="UP001158049">
    <property type="component" value="Unassembled WGS sequence"/>
</dbReference>
<evidence type="ECO:0000313" key="2">
    <source>
        <dbReference type="Proteomes" id="UP001158049"/>
    </source>
</evidence>
<reference evidence="1 2" key="1">
    <citation type="submission" date="2017-05" db="EMBL/GenBank/DDBJ databases">
        <authorList>
            <person name="Varghese N."/>
            <person name="Submissions S."/>
        </authorList>
    </citation>
    <scope>NUCLEOTIDE SEQUENCE [LARGE SCALE GENOMIC DNA]</scope>
    <source>
        <strain evidence="1 2">DSM 26001</strain>
    </source>
</reference>
<dbReference type="InterPro" id="IPR052622">
    <property type="entry name" value="Glycosyltransferase_G1"/>
</dbReference>
<dbReference type="InterPro" id="IPR027627">
    <property type="entry name" value="Glycosyltransferase_put"/>
</dbReference>
<dbReference type="SUPFAM" id="SSF53756">
    <property type="entry name" value="UDP-Glycosyltransferase/glycogen phosphorylase"/>
    <property type="match status" value="1"/>
</dbReference>
<organism evidence="1 2">
    <name type="scientific">Noviherbaspirillum suwonense</name>
    <dbReference type="NCBI Taxonomy" id="1224511"/>
    <lineage>
        <taxon>Bacteria</taxon>
        <taxon>Pseudomonadati</taxon>
        <taxon>Pseudomonadota</taxon>
        <taxon>Betaproteobacteria</taxon>
        <taxon>Burkholderiales</taxon>
        <taxon>Oxalobacteraceae</taxon>
        <taxon>Noviherbaspirillum</taxon>
    </lineage>
</organism>
<dbReference type="PANTHER" id="PTHR46660:SF2">
    <property type="entry name" value="GLYCOSYLTRANSFERASE 1 DOMAIN-CONTAINING PROTEIN 1"/>
    <property type="match status" value="1"/>
</dbReference>
<gene>
    <name evidence="1" type="ORF">SAMN06295970_12381</name>
</gene>
<protein>
    <submittedName>
        <fullName evidence="1">Glycosyltransferase, TIGR04348 family</fullName>
    </submittedName>
</protein>
<dbReference type="Pfam" id="PF13692">
    <property type="entry name" value="Glyco_trans_1_4"/>
    <property type="match status" value="1"/>
</dbReference>
<dbReference type="EMBL" id="FXUL01000023">
    <property type="protein sequence ID" value="SMP75868.1"/>
    <property type="molecule type" value="Genomic_DNA"/>
</dbReference>
<dbReference type="NCBIfam" id="TIGR04348">
    <property type="entry name" value="selenoneine biosynthesis selenosugar synthase SenB"/>
    <property type="match status" value="1"/>
</dbReference>
<proteinExistence type="predicted"/>
<dbReference type="RefSeq" id="WP_283444700.1">
    <property type="nucleotide sequence ID" value="NZ_FXUL01000023.1"/>
</dbReference>
<comment type="caution">
    <text evidence="1">The sequence shown here is derived from an EMBL/GenBank/DDBJ whole genome shotgun (WGS) entry which is preliminary data.</text>
</comment>